<dbReference type="InterPro" id="IPR016024">
    <property type="entry name" value="ARM-type_fold"/>
</dbReference>
<gene>
    <name evidence="4" type="ORF">DICPUDRAFT_77593</name>
</gene>
<evidence type="ECO:0000313" key="5">
    <source>
        <dbReference type="Proteomes" id="UP000001064"/>
    </source>
</evidence>
<dbReference type="GeneID" id="10504103"/>
<dbReference type="EMBL" id="GL871017">
    <property type="protein sequence ID" value="EGC36763.1"/>
    <property type="molecule type" value="Genomic_DNA"/>
</dbReference>
<dbReference type="GO" id="GO:0006606">
    <property type="term" value="P:protein import into nucleus"/>
    <property type="evidence" value="ECO:0000318"/>
    <property type="project" value="GO_Central"/>
</dbReference>
<dbReference type="RefSeq" id="XP_003286709.1">
    <property type="nucleotide sequence ID" value="XM_003286661.1"/>
</dbReference>
<dbReference type="Gene3D" id="1.25.10.10">
    <property type="entry name" value="Leucine-rich Repeat Variant"/>
    <property type="match status" value="1"/>
</dbReference>
<feature type="domain" description="SYO1-like TPR repeats" evidence="3">
    <location>
        <begin position="452"/>
        <end position="696"/>
    </location>
</feature>
<dbReference type="InterPro" id="IPR057990">
    <property type="entry name" value="TPR_SYO1"/>
</dbReference>
<dbReference type="FunCoup" id="F0ZH32">
    <property type="interactions" value="4"/>
</dbReference>
<feature type="compositionally biased region" description="Basic residues" evidence="2">
    <location>
        <begin position="363"/>
        <end position="376"/>
    </location>
</feature>
<feature type="compositionally biased region" description="Polar residues" evidence="2">
    <location>
        <begin position="22"/>
        <end position="35"/>
    </location>
</feature>
<dbReference type="SUPFAM" id="SSF48371">
    <property type="entry name" value="ARM repeat"/>
    <property type="match status" value="2"/>
</dbReference>
<accession>F0ZH32</accession>
<evidence type="ECO:0000256" key="1">
    <source>
        <dbReference type="ARBA" id="ARBA00049983"/>
    </source>
</evidence>
<dbReference type="AlphaFoldDB" id="F0ZH32"/>
<evidence type="ECO:0000313" key="4">
    <source>
        <dbReference type="EMBL" id="EGC36763.1"/>
    </source>
</evidence>
<dbReference type="OMA" id="ENELHAD"/>
<comment type="similarity">
    <text evidence="1">Belongs to the nuclear import and ribosome assembly adapter family.</text>
</comment>
<reference evidence="5" key="1">
    <citation type="journal article" date="2011" name="Genome Biol.">
        <title>Comparative genomics of the social amoebae Dictyostelium discoideum and Dictyostelium purpureum.</title>
        <authorList>
            <consortium name="US DOE Joint Genome Institute (JGI-PGF)"/>
            <person name="Sucgang R."/>
            <person name="Kuo A."/>
            <person name="Tian X."/>
            <person name="Salerno W."/>
            <person name="Parikh A."/>
            <person name="Feasley C.L."/>
            <person name="Dalin E."/>
            <person name="Tu H."/>
            <person name="Huang E."/>
            <person name="Barry K."/>
            <person name="Lindquist E."/>
            <person name="Shapiro H."/>
            <person name="Bruce D."/>
            <person name="Schmutz J."/>
            <person name="Salamov A."/>
            <person name="Fey P."/>
            <person name="Gaudet P."/>
            <person name="Anjard C."/>
            <person name="Babu M.M."/>
            <person name="Basu S."/>
            <person name="Bushmanova Y."/>
            <person name="van der Wel H."/>
            <person name="Katoh-Kurasawa M."/>
            <person name="Dinh C."/>
            <person name="Coutinho P.M."/>
            <person name="Saito T."/>
            <person name="Elias M."/>
            <person name="Schaap P."/>
            <person name="Kay R.R."/>
            <person name="Henrissat B."/>
            <person name="Eichinger L."/>
            <person name="Rivero F."/>
            <person name="Putnam N.H."/>
            <person name="West C.M."/>
            <person name="Loomis W.F."/>
            <person name="Chisholm R.L."/>
            <person name="Shaulsky G."/>
            <person name="Strassmann J.E."/>
            <person name="Queller D.C."/>
            <person name="Kuspa A."/>
            <person name="Grigoriev I.V."/>
        </authorList>
    </citation>
    <scope>NUCLEOTIDE SEQUENCE [LARGE SCALE GENOMIC DNA]</scope>
    <source>
        <strain evidence="5">QSDP1</strain>
    </source>
</reference>
<feature type="region of interest" description="Disordered" evidence="2">
    <location>
        <begin position="322"/>
        <end position="376"/>
    </location>
</feature>
<dbReference type="PANTHER" id="PTHR13347:SF1">
    <property type="entry name" value="HEAT REPEAT-CONTAINING PROTEIN 3"/>
    <property type="match status" value="1"/>
</dbReference>
<dbReference type="KEGG" id="dpp:DICPUDRAFT_77593"/>
<dbReference type="InterPro" id="IPR052616">
    <property type="entry name" value="SYO1-like"/>
</dbReference>
<sequence length="697" mass="78766">MGKFTSSKKTYRKDPMGLGNVNEEQPFQPTDLNDGNTLMNEDLSQAISNPGRLLELISSPESIERDFAFKTISEFVLDNPAFLETFIKPDTLRKAITYTCDPDIQVRVAAIGAFRNLTVAKEDICDTLISLDILTPILSNFIQGINYITSLSENEIKQQKSVESQHVLIQIIALINNLCESSEKGFLLVSKECQAILSTLFQILIKNSIFIQELILTISEFLTVITDDNKQLNLTINNDLVLQLFNVVKESTNMNTKLKVLISITLLNIGSLYNKELVIQSITPILLSALQFQPIQTLTQHIKPILDQSKSAKDNFDTIAKQNEDELEMEEEFVDDTMGDEAEETTNENIENNNNVVKPSNKEKRKEKREKNKAKKTAFDSLLDKEKVFKDQNDLWKDSLSAQQSSIELFVNMLSEAQQDESNQQDNVYDDDDKFLDIEDGNTTSSQQILSTISKFLISTSLYQNLVELINNIISFDLTTFAKSNVELLSNVVSLKVVQKRALTCLSNLLIIYIPKEETTQKSLWELLTKIFQQSFTTNDAESIEMITNSIWSILRTNSNIGFTSENEIKNLVNLASGATNSIKTNLIGIIGIVGQKPYSQSILKEIGTFLLQCLSKDSPADIISESLNSIFDIFAEPPVNQIAKEIQMIQQLEAFVPIIRNKIKLDKKKLDRALLDRLDESRINLSRFIAYKKSQK</sequence>
<dbReference type="InParanoid" id="F0ZH32"/>
<dbReference type="Pfam" id="PF25567">
    <property type="entry name" value="TPR_SYO1"/>
    <property type="match status" value="1"/>
</dbReference>
<dbReference type="eggNOG" id="ENOG502QWR9">
    <property type="taxonomic scope" value="Eukaryota"/>
</dbReference>
<dbReference type="Proteomes" id="UP000001064">
    <property type="component" value="Unassembled WGS sequence"/>
</dbReference>
<dbReference type="InterPro" id="IPR011989">
    <property type="entry name" value="ARM-like"/>
</dbReference>
<dbReference type="STRING" id="5786.F0ZH32"/>
<evidence type="ECO:0000256" key="2">
    <source>
        <dbReference type="SAM" id="MobiDB-lite"/>
    </source>
</evidence>
<dbReference type="GO" id="GO:0042273">
    <property type="term" value="P:ribosomal large subunit biogenesis"/>
    <property type="evidence" value="ECO:0000318"/>
    <property type="project" value="GO_Central"/>
</dbReference>
<dbReference type="OrthoDB" id="288703at2759"/>
<feature type="compositionally biased region" description="Acidic residues" evidence="2">
    <location>
        <begin position="325"/>
        <end position="346"/>
    </location>
</feature>
<dbReference type="GO" id="GO:0051082">
    <property type="term" value="F:unfolded protein binding"/>
    <property type="evidence" value="ECO:0000318"/>
    <property type="project" value="GO_Central"/>
</dbReference>
<proteinExistence type="inferred from homology"/>
<feature type="region of interest" description="Disordered" evidence="2">
    <location>
        <begin position="1"/>
        <end position="35"/>
    </location>
</feature>
<dbReference type="VEuPathDB" id="AmoebaDB:DICPUDRAFT_77593"/>
<name>F0ZH32_DICPU</name>
<protein>
    <recommendedName>
        <fullName evidence="3">SYO1-like TPR repeats domain-containing protein</fullName>
    </recommendedName>
</protein>
<organism evidence="4 5">
    <name type="scientific">Dictyostelium purpureum</name>
    <name type="common">Slime mold</name>
    <dbReference type="NCBI Taxonomy" id="5786"/>
    <lineage>
        <taxon>Eukaryota</taxon>
        <taxon>Amoebozoa</taxon>
        <taxon>Evosea</taxon>
        <taxon>Eumycetozoa</taxon>
        <taxon>Dictyostelia</taxon>
        <taxon>Dictyosteliales</taxon>
        <taxon>Dictyosteliaceae</taxon>
        <taxon>Dictyostelium</taxon>
    </lineage>
</organism>
<evidence type="ECO:0000259" key="3">
    <source>
        <dbReference type="Pfam" id="PF25567"/>
    </source>
</evidence>
<dbReference type="PANTHER" id="PTHR13347">
    <property type="entry name" value="HEAT REPEAT-CONTAINING PROTEIN 3"/>
    <property type="match status" value="1"/>
</dbReference>
<keyword evidence="5" id="KW-1185">Reference proteome</keyword>